<gene>
    <name evidence="1" type="ORF">SK128_013908</name>
</gene>
<keyword evidence="2" id="KW-1185">Reference proteome</keyword>
<accession>A0AAN8WWL7</accession>
<organism evidence="1 2">
    <name type="scientific">Halocaridina rubra</name>
    <name type="common">Hawaiian red shrimp</name>
    <dbReference type="NCBI Taxonomy" id="373956"/>
    <lineage>
        <taxon>Eukaryota</taxon>
        <taxon>Metazoa</taxon>
        <taxon>Ecdysozoa</taxon>
        <taxon>Arthropoda</taxon>
        <taxon>Crustacea</taxon>
        <taxon>Multicrustacea</taxon>
        <taxon>Malacostraca</taxon>
        <taxon>Eumalacostraca</taxon>
        <taxon>Eucarida</taxon>
        <taxon>Decapoda</taxon>
        <taxon>Pleocyemata</taxon>
        <taxon>Caridea</taxon>
        <taxon>Atyoidea</taxon>
        <taxon>Atyidae</taxon>
        <taxon>Halocaridina</taxon>
    </lineage>
</organism>
<reference evidence="1 2" key="1">
    <citation type="submission" date="2023-11" db="EMBL/GenBank/DDBJ databases">
        <title>Halocaridina rubra genome assembly.</title>
        <authorList>
            <person name="Smith C."/>
        </authorList>
    </citation>
    <scope>NUCLEOTIDE SEQUENCE [LARGE SCALE GENOMIC DNA]</scope>
    <source>
        <strain evidence="1">EP-1</strain>
        <tissue evidence="1">Whole</tissue>
    </source>
</reference>
<feature type="non-terminal residue" evidence="1">
    <location>
        <position position="103"/>
    </location>
</feature>
<proteinExistence type="predicted"/>
<dbReference type="Proteomes" id="UP001381693">
    <property type="component" value="Unassembled WGS sequence"/>
</dbReference>
<dbReference type="AlphaFoldDB" id="A0AAN8WWL7"/>
<protein>
    <submittedName>
        <fullName evidence="1">Uncharacterized protein</fullName>
    </submittedName>
</protein>
<comment type="caution">
    <text evidence="1">The sequence shown here is derived from an EMBL/GenBank/DDBJ whole genome shotgun (WGS) entry which is preliminary data.</text>
</comment>
<evidence type="ECO:0000313" key="2">
    <source>
        <dbReference type="Proteomes" id="UP001381693"/>
    </source>
</evidence>
<name>A0AAN8WWL7_HALRR</name>
<sequence length="103" mass="11330">MSPASGWFQATLNLGNKSCIAKFHVQEGIHTLLLSIGQCQELAIILPNFPNSILIVTHVNRCAELLLSTTTSPSAIQDFFLREFRDVLVLKADLQAAPLKKLV</sequence>
<dbReference type="EMBL" id="JAXCGZ010015762">
    <property type="protein sequence ID" value="KAK7069843.1"/>
    <property type="molecule type" value="Genomic_DNA"/>
</dbReference>
<evidence type="ECO:0000313" key="1">
    <source>
        <dbReference type="EMBL" id="KAK7069843.1"/>
    </source>
</evidence>